<protein>
    <submittedName>
        <fullName evidence="1">Uncharacterized protein</fullName>
    </submittedName>
</protein>
<dbReference type="EMBL" id="MDYN01000013">
    <property type="protein sequence ID" value="OQD84397.1"/>
    <property type="molecule type" value="Genomic_DNA"/>
</dbReference>
<reference evidence="2" key="1">
    <citation type="journal article" date="2017" name="Nat. Microbiol.">
        <title>Global analysis of biosynthetic gene clusters reveals vast potential of secondary metabolite production in Penicillium species.</title>
        <authorList>
            <person name="Nielsen J.C."/>
            <person name="Grijseels S."/>
            <person name="Prigent S."/>
            <person name="Ji B."/>
            <person name="Dainat J."/>
            <person name="Nielsen K.F."/>
            <person name="Frisvad J.C."/>
            <person name="Workman M."/>
            <person name="Nielsen J."/>
        </authorList>
    </citation>
    <scope>NUCLEOTIDE SEQUENCE [LARGE SCALE GENOMIC DNA]</scope>
    <source>
        <strain evidence="2">IBT 31811</strain>
    </source>
</reference>
<name>A0A1V6Q5W4_9EURO</name>
<sequence>MVSDIVPPGLYVPRTPMLLGQVVVLARVQAPESKGQRQAVLAAANQDDERFGDFEQHKVTMKISCSDQCQQQLSIISGNHGGVGMLVVQRRRLKARDKECSATIGYYPRNEGLDDLC</sequence>
<comment type="caution">
    <text evidence="1">The sequence shown here is derived from an EMBL/GenBank/DDBJ whole genome shotgun (WGS) entry which is preliminary data.</text>
</comment>
<evidence type="ECO:0000313" key="2">
    <source>
        <dbReference type="Proteomes" id="UP000191672"/>
    </source>
</evidence>
<evidence type="ECO:0000313" key="1">
    <source>
        <dbReference type="EMBL" id="OQD84397.1"/>
    </source>
</evidence>
<keyword evidence="2" id="KW-1185">Reference proteome</keyword>
<organism evidence="1 2">
    <name type="scientific">Penicillium antarcticum</name>
    <dbReference type="NCBI Taxonomy" id="416450"/>
    <lineage>
        <taxon>Eukaryota</taxon>
        <taxon>Fungi</taxon>
        <taxon>Dikarya</taxon>
        <taxon>Ascomycota</taxon>
        <taxon>Pezizomycotina</taxon>
        <taxon>Eurotiomycetes</taxon>
        <taxon>Eurotiomycetidae</taxon>
        <taxon>Eurotiales</taxon>
        <taxon>Aspergillaceae</taxon>
        <taxon>Penicillium</taxon>
    </lineage>
</organism>
<accession>A0A1V6Q5W4</accession>
<dbReference type="AlphaFoldDB" id="A0A1V6Q5W4"/>
<proteinExistence type="predicted"/>
<dbReference type="Proteomes" id="UP000191672">
    <property type="component" value="Unassembled WGS sequence"/>
</dbReference>
<gene>
    <name evidence="1" type="ORF">PENANT_c013G11039</name>
</gene>